<dbReference type="NCBIfam" id="TIGR01903">
    <property type="entry name" value="cas5_csm4"/>
    <property type="match status" value="1"/>
</dbReference>
<evidence type="ECO:0000313" key="5">
    <source>
        <dbReference type="EMBL" id="TXH87718.1"/>
    </source>
</evidence>
<evidence type="ECO:0000313" key="6">
    <source>
        <dbReference type="Proteomes" id="UP000321192"/>
    </source>
</evidence>
<dbReference type="GO" id="GO:0003723">
    <property type="term" value="F:RNA binding"/>
    <property type="evidence" value="ECO:0007669"/>
    <property type="project" value="UniProtKB-KW"/>
</dbReference>
<keyword evidence="4" id="KW-0051">Antiviral defense</keyword>
<dbReference type="RefSeq" id="WP_276657581.1">
    <property type="nucleotide sequence ID" value="NZ_SSFD01000082.1"/>
</dbReference>
<comment type="similarity">
    <text evidence="1">Belongs to the CRISPR-associated Csm4 family.</text>
</comment>
<evidence type="ECO:0000256" key="3">
    <source>
        <dbReference type="ARBA" id="ARBA00022884"/>
    </source>
</evidence>
<evidence type="ECO:0000256" key="2">
    <source>
        <dbReference type="ARBA" id="ARBA00016109"/>
    </source>
</evidence>
<comment type="caution">
    <text evidence="5">The sequence shown here is derived from an EMBL/GenBank/DDBJ whole genome shotgun (WGS) entry which is preliminary data.</text>
</comment>
<evidence type="ECO:0000256" key="1">
    <source>
        <dbReference type="ARBA" id="ARBA00005772"/>
    </source>
</evidence>
<dbReference type="GO" id="GO:0051607">
    <property type="term" value="P:defense response to virus"/>
    <property type="evidence" value="ECO:0007669"/>
    <property type="project" value="UniProtKB-KW"/>
</dbReference>
<dbReference type="Proteomes" id="UP000321192">
    <property type="component" value="Unassembled WGS sequence"/>
</dbReference>
<proteinExistence type="inferred from homology"/>
<keyword evidence="3" id="KW-0694">RNA-binding</keyword>
<sequence>MQAQICRFTLQPRSAFGTALAGDTLFGQLCWAIRERFGEARLTALLAGYTRGQPFLVVSDAFPAGLLPRPSVPDFLLGLDVDPAQRKQARQRTWLPAADIGRPLREWLERATAAPHQRHDVLTQNTINRLTGTTGTGPFAPRQVARTTFAAETRLDVYCIIDATRFALDELAQVLGDVGHTGFGRDSSTGLGKFDLLVRTEQTWPHTASRHALSLAPCAPDPTRTEASACFYQPLTRFGRHGNLAALTARPYKRPVLMMRTAAFLTLREPGIPPFFGSGLGGIDAPISAAIPATVHQGYAPLVPLDAELRP</sequence>
<reference evidence="5 6" key="1">
    <citation type="submission" date="2018-09" db="EMBL/GenBank/DDBJ databases">
        <title>Metagenome Assembled Genomes from an Advanced Water Purification Facility.</title>
        <authorList>
            <person name="Stamps B.W."/>
            <person name="Spear J.R."/>
        </authorList>
    </citation>
    <scope>NUCLEOTIDE SEQUENCE [LARGE SCALE GENOMIC DNA]</scope>
    <source>
        <strain evidence="5">Bin_27_1</strain>
    </source>
</reference>
<accession>A0A5C7SUY1</accession>
<protein>
    <recommendedName>
        <fullName evidence="2">CRISPR system Cms protein Csm4</fullName>
    </recommendedName>
</protein>
<evidence type="ECO:0000256" key="4">
    <source>
        <dbReference type="ARBA" id="ARBA00023118"/>
    </source>
</evidence>
<dbReference type="InterPro" id="IPR005510">
    <property type="entry name" value="Csm4"/>
</dbReference>
<gene>
    <name evidence="5" type="ORF">E6Q80_05950</name>
</gene>
<dbReference type="EMBL" id="SSFD01000082">
    <property type="protein sequence ID" value="TXH87718.1"/>
    <property type="molecule type" value="Genomic_DNA"/>
</dbReference>
<name>A0A5C7SUY1_THASP</name>
<dbReference type="AlphaFoldDB" id="A0A5C7SUY1"/>
<organism evidence="5 6">
    <name type="scientific">Thauera aminoaromatica</name>
    <dbReference type="NCBI Taxonomy" id="164330"/>
    <lineage>
        <taxon>Bacteria</taxon>
        <taxon>Pseudomonadati</taxon>
        <taxon>Pseudomonadota</taxon>
        <taxon>Betaproteobacteria</taxon>
        <taxon>Rhodocyclales</taxon>
        <taxon>Zoogloeaceae</taxon>
        <taxon>Thauera</taxon>
    </lineage>
</organism>